<gene>
    <name evidence="1" type="ORF">RclHR1_25560004</name>
</gene>
<sequence length="297" mass="35562">MCLSMKLKSINMVYSDPFVHLSITDSHVNYDLPRMRGNETPSDWKDRIWDTLMVYRKNHLLTDYNKRYLIARKQTYLLYQCNVWFGINMGICYSCNQLVYSKLGSGYEYFHAYFMDKHWRTNCTGNEYCDMSFEDYMKLKNNPPPCYFTKKAIHRYEMWLENVSNRIRRIRQKHNNKVQSNVNTTPSKPHYIYNQQSMNNTFLTASFPRKPVQFQRYYSQRESWMDKPHSLTPPPLPPKPVELMGGLEKYPMQRSASAPEIRNLWNDRSNMPNIYSRTTLGDLAEAYFDFVRKNARK</sequence>
<dbReference type="AlphaFoldDB" id="A0A2Z6RTZ7"/>
<accession>A0A2Z6RTZ7</accession>
<name>A0A2Z6RTZ7_9GLOM</name>
<organism evidence="1 2">
    <name type="scientific">Rhizophagus clarus</name>
    <dbReference type="NCBI Taxonomy" id="94130"/>
    <lineage>
        <taxon>Eukaryota</taxon>
        <taxon>Fungi</taxon>
        <taxon>Fungi incertae sedis</taxon>
        <taxon>Mucoromycota</taxon>
        <taxon>Glomeromycotina</taxon>
        <taxon>Glomeromycetes</taxon>
        <taxon>Glomerales</taxon>
        <taxon>Glomeraceae</taxon>
        <taxon>Rhizophagus</taxon>
    </lineage>
</organism>
<dbReference type="EMBL" id="BEXD01001731">
    <property type="protein sequence ID" value="GBB95536.1"/>
    <property type="molecule type" value="Genomic_DNA"/>
</dbReference>
<reference evidence="1 2" key="1">
    <citation type="submission" date="2017-11" db="EMBL/GenBank/DDBJ databases">
        <title>The genome of Rhizophagus clarus HR1 reveals common genetic basis of auxotrophy among arbuscular mycorrhizal fungi.</title>
        <authorList>
            <person name="Kobayashi Y."/>
        </authorList>
    </citation>
    <scope>NUCLEOTIDE SEQUENCE [LARGE SCALE GENOMIC DNA]</scope>
    <source>
        <strain evidence="1 2">HR1</strain>
    </source>
</reference>
<evidence type="ECO:0000313" key="1">
    <source>
        <dbReference type="EMBL" id="GBB95536.1"/>
    </source>
</evidence>
<keyword evidence="2" id="KW-1185">Reference proteome</keyword>
<comment type="caution">
    <text evidence="1">The sequence shown here is derived from an EMBL/GenBank/DDBJ whole genome shotgun (WGS) entry which is preliminary data.</text>
</comment>
<protein>
    <submittedName>
        <fullName evidence="1">Uncharacterized protein</fullName>
    </submittedName>
</protein>
<dbReference type="Proteomes" id="UP000247702">
    <property type="component" value="Unassembled WGS sequence"/>
</dbReference>
<proteinExistence type="predicted"/>
<evidence type="ECO:0000313" key="2">
    <source>
        <dbReference type="Proteomes" id="UP000247702"/>
    </source>
</evidence>